<proteinExistence type="predicted"/>
<comment type="caution">
    <text evidence="2">The sequence shown here is derived from an EMBL/GenBank/DDBJ whole genome shotgun (WGS) entry which is preliminary data.</text>
</comment>
<evidence type="ECO:0000313" key="2">
    <source>
        <dbReference type="EMBL" id="KAF4083170.1"/>
    </source>
</evidence>
<feature type="compositionally biased region" description="Basic and acidic residues" evidence="1">
    <location>
        <begin position="89"/>
        <end position="98"/>
    </location>
</feature>
<dbReference type="Proteomes" id="UP000593565">
    <property type="component" value="Unassembled WGS sequence"/>
</dbReference>
<keyword evidence="3" id="KW-1185">Reference proteome</keyword>
<gene>
    <name evidence="2" type="ORF">AMELA_G00136930</name>
</gene>
<evidence type="ECO:0000256" key="1">
    <source>
        <dbReference type="SAM" id="MobiDB-lite"/>
    </source>
</evidence>
<reference evidence="2 3" key="1">
    <citation type="submission" date="2020-02" db="EMBL/GenBank/DDBJ databases">
        <title>A chromosome-scale genome assembly of the black bullhead catfish (Ameiurus melas).</title>
        <authorList>
            <person name="Wen M."/>
            <person name="Zham M."/>
            <person name="Cabau C."/>
            <person name="Klopp C."/>
            <person name="Donnadieu C."/>
            <person name="Roques C."/>
            <person name="Bouchez O."/>
            <person name="Lampietro C."/>
            <person name="Jouanno E."/>
            <person name="Herpin A."/>
            <person name="Louis A."/>
            <person name="Berthelot C."/>
            <person name="Parey E."/>
            <person name="Roest-Crollius H."/>
            <person name="Braasch I."/>
            <person name="Postlethwait J."/>
            <person name="Robinson-Rechavi M."/>
            <person name="Echchiki A."/>
            <person name="Begum T."/>
            <person name="Montfort J."/>
            <person name="Schartl M."/>
            <person name="Bobe J."/>
            <person name="Guiguen Y."/>
        </authorList>
    </citation>
    <scope>NUCLEOTIDE SEQUENCE [LARGE SCALE GENOMIC DNA]</scope>
    <source>
        <strain evidence="2">M_S1</strain>
        <tissue evidence="2">Blood</tissue>
    </source>
</reference>
<evidence type="ECO:0000313" key="3">
    <source>
        <dbReference type="Proteomes" id="UP000593565"/>
    </source>
</evidence>
<dbReference type="AlphaFoldDB" id="A0A7J6AKG6"/>
<name>A0A7J6AKG6_AMEME</name>
<dbReference type="EMBL" id="JAAGNN010000011">
    <property type="protein sequence ID" value="KAF4083170.1"/>
    <property type="molecule type" value="Genomic_DNA"/>
</dbReference>
<feature type="region of interest" description="Disordered" evidence="1">
    <location>
        <begin position="73"/>
        <end position="98"/>
    </location>
</feature>
<sequence length="98" mass="11341">MRVTPHQPLPHCPLQTPPLYPRITGSTSPFPFCTNSLNFFFPRESALQFSPFRLRSVSRYKNRIPGWTVSTHRDSYKLSPWSGSGQDKWNSELSKRSD</sequence>
<organism evidence="2 3">
    <name type="scientific">Ameiurus melas</name>
    <name type="common">Black bullhead</name>
    <name type="synonym">Silurus melas</name>
    <dbReference type="NCBI Taxonomy" id="219545"/>
    <lineage>
        <taxon>Eukaryota</taxon>
        <taxon>Metazoa</taxon>
        <taxon>Chordata</taxon>
        <taxon>Craniata</taxon>
        <taxon>Vertebrata</taxon>
        <taxon>Euteleostomi</taxon>
        <taxon>Actinopterygii</taxon>
        <taxon>Neopterygii</taxon>
        <taxon>Teleostei</taxon>
        <taxon>Ostariophysi</taxon>
        <taxon>Siluriformes</taxon>
        <taxon>Ictaluridae</taxon>
        <taxon>Ameiurus</taxon>
    </lineage>
</organism>
<protein>
    <submittedName>
        <fullName evidence="2">Uncharacterized protein</fullName>
    </submittedName>
</protein>
<accession>A0A7J6AKG6</accession>